<dbReference type="GeneID" id="93508778"/>
<sequence length="130" mass="13557">MAEALIDNTGASVTVELVTADPISSYVLNLADGSSAGRADFVDSPGADAERIFFHTEVDQEFGGRGLAGILVRAALADCIENGITVVPVCPLFARHLRTHGDAFVASGGVFRRPTPTDIDLVTRATRSGA</sequence>
<comment type="caution">
    <text evidence="2">The sequence shown here is derived from an EMBL/GenBank/DDBJ whole genome shotgun (WGS) entry which is preliminary data.</text>
</comment>
<protein>
    <submittedName>
        <fullName evidence="2">GNAT family N-acetyltransferase</fullName>
        <ecNumber evidence="2">2.3.1.-</ecNumber>
    </submittedName>
</protein>
<dbReference type="InterPro" id="IPR016181">
    <property type="entry name" value="Acyl_CoA_acyltransferase"/>
</dbReference>
<name>A0ABW7TTX0_9NOCA</name>
<dbReference type="Proteomes" id="UP001611263">
    <property type="component" value="Unassembled WGS sequence"/>
</dbReference>
<evidence type="ECO:0000313" key="3">
    <source>
        <dbReference type="Proteomes" id="UP001611263"/>
    </source>
</evidence>
<organism evidence="2 3">
    <name type="scientific">Nocardia carnea</name>
    <dbReference type="NCBI Taxonomy" id="37328"/>
    <lineage>
        <taxon>Bacteria</taxon>
        <taxon>Bacillati</taxon>
        <taxon>Actinomycetota</taxon>
        <taxon>Actinomycetes</taxon>
        <taxon>Mycobacteriales</taxon>
        <taxon>Nocardiaceae</taxon>
        <taxon>Nocardia</taxon>
    </lineage>
</organism>
<proteinExistence type="predicted"/>
<keyword evidence="2" id="KW-0012">Acyltransferase</keyword>
<accession>A0ABW7TTX0</accession>
<dbReference type="EC" id="2.3.1.-" evidence="2"/>
<evidence type="ECO:0000313" key="2">
    <source>
        <dbReference type="EMBL" id="MFI1464275.1"/>
    </source>
</evidence>
<keyword evidence="3" id="KW-1185">Reference proteome</keyword>
<dbReference type="RefSeq" id="WP_033245696.1">
    <property type="nucleotide sequence ID" value="NZ_JBIRUQ010000007.1"/>
</dbReference>
<dbReference type="Gene3D" id="3.40.630.30">
    <property type="match status" value="1"/>
</dbReference>
<dbReference type="InterPro" id="IPR031165">
    <property type="entry name" value="GNAT_YJDJ"/>
</dbReference>
<dbReference type="PROSITE" id="PS51729">
    <property type="entry name" value="GNAT_YJDJ"/>
    <property type="match status" value="1"/>
</dbReference>
<dbReference type="Pfam" id="PF14542">
    <property type="entry name" value="Acetyltransf_CG"/>
    <property type="match status" value="1"/>
</dbReference>
<evidence type="ECO:0000259" key="1">
    <source>
        <dbReference type="PROSITE" id="PS51729"/>
    </source>
</evidence>
<dbReference type="EMBL" id="JBIRUQ010000007">
    <property type="protein sequence ID" value="MFI1464275.1"/>
    <property type="molecule type" value="Genomic_DNA"/>
</dbReference>
<reference evidence="2 3" key="1">
    <citation type="submission" date="2024-10" db="EMBL/GenBank/DDBJ databases">
        <title>The Natural Products Discovery Center: Release of the First 8490 Sequenced Strains for Exploring Actinobacteria Biosynthetic Diversity.</title>
        <authorList>
            <person name="Kalkreuter E."/>
            <person name="Kautsar S.A."/>
            <person name="Yang D."/>
            <person name="Bader C.D."/>
            <person name="Teijaro C.N."/>
            <person name="Fluegel L."/>
            <person name="Davis C.M."/>
            <person name="Simpson J.R."/>
            <person name="Lauterbach L."/>
            <person name="Steele A.D."/>
            <person name="Gui C."/>
            <person name="Meng S."/>
            <person name="Li G."/>
            <person name="Viehrig K."/>
            <person name="Ye F."/>
            <person name="Su P."/>
            <person name="Kiefer A.F."/>
            <person name="Nichols A."/>
            <person name="Cepeda A.J."/>
            <person name="Yan W."/>
            <person name="Fan B."/>
            <person name="Jiang Y."/>
            <person name="Adhikari A."/>
            <person name="Zheng C.-J."/>
            <person name="Schuster L."/>
            <person name="Cowan T.M."/>
            <person name="Smanski M.J."/>
            <person name="Chevrette M.G."/>
            <person name="De Carvalho L.P.S."/>
            <person name="Shen B."/>
        </authorList>
    </citation>
    <scope>NUCLEOTIDE SEQUENCE [LARGE SCALE GENOMIC DNA]</scope>
    <source>
        <strain evidence="2 3">NPDC020568</strain>
    </source>
</reference>
<dbReference type="SUPFAM" id="SSF55729">
    <property type="entry name" value="Acyl-CoA N-acyltransferases (Nat)"/>
    <property type="match status" value="1"/>
</dbReference>
<dbReference type="GO" id="GO:0016746">
    <property type="term" value="F:acyltransferase activity"/>
    <property type="evidence" value="ECO:0007669"/>
    <property type="project" value="UniProtKB-KW"/>
</dbReference>
<gene>
    <name evidence="2" type="ORF">ACH4WX_26420</name>
</gene>
<feature type="domain" description="N-acetyltransferase" evidence="1">
    <location>
        <begin position="18"/>
        <end position="109"/>
    </location>
</feature>
<keyword evidence="2" id="KW-0808">Transferase</keyword>